<dbReference type="Gene3D" id="3.30.40.10">
    <property type="entry name" value="Zinc/RING finger domain, C3HC4 (zinc finger)"/>
    <property type="match status" value="1"/>
</dbReference>
<dbReference type="VEuPathDB" id="VectorBase:LDEU000843"/>
<comment type="caution">
    <text evidence="7">The sequence shown here is derived from an EMBL/GenBank/DDBJ whole genome shotgun (WGS) entry which is preliminary data.</text>
</comment>
<dbReference type="InterPro" id="IPR001965">
    <property type="entry name" value="Znf_PHD"/>
</dbReference>
<organism evidence="7 8">
    <name type="scientific">Leptotrombidium deliense</name>
    <dbReference type="NCBI Taxonomy" id="299467"/>
    <lineage>
        <taxon>Eukaryota</taxon>
        <taxon>Metazoa</taxon>
        <taxon>Ecdysozoa</taxon>
        <taxon>Arthropoda</taxon>
        <taxon>Chelicerata</taxon>
        <taxon>Arachnida</taxon>
        <taxon>Acari</taxon>
        <taxon>Acariformes</taxon>
        <taxon>Trombidiformes</taxon>
        <taxon>Prostigmata</taxon>
        <taxon>Anystina</taxon>
        <taxon>Parasitengona</taxon>
        <taxon>Trombiculoidea</taxon>
        <taxon>Trombiculidae</taxon>
        <taxon>Leptotrombidium</taxon>
    </lineage>
</organism>
<dbReference type="PROSITE" id="PS01359">
    <property type="entry name" value="ZF_PHD_1"/>
    <property type="match status" value="1"/>
</dbReference>
<dbReference type="STRING" id="299467.A0A443SUK3"/>
<protein>
    <submittedName>
        <fullName evidence="7">Remodeling and spacing factor 1-like isoform X1</fullName>
    </submittedName>
</protein>
<accession>A0A443SUK3</accession>
<dbReference type="AlphaFoldDB" id="A0A443SUK3"/>
<gene>
    <name evidence="7" type="ORF">B4U80_04269</name>
</gene>
<dbReference type="SUPFAM" id="SSF57903">
    <property type="entry name" value="FYVE/PHD zinc finger"/>
    <property type="match status" value="1"/>
</dbReference>
<dbReference type="InterPro" id="IPR013083">
    <property type="entry name" value="Znf_RING/FYVE/PHD"/>
</dbReference>
<dbReference type="Pfam" id="PF00628">
    <property type="entry name" value="PHD"/>
    <property type="match status" value="1"/>
</dbReference>
<evidence type="ECO:0000259" key="6">
    <source>
        <dbReference type="PROSITE" id="PS50016"/>
    </source>
</evidence>
<dbReference type="InterPro" id="IPR019787">
    <property type="entry name" value="Znf_PHD-finger"/>
</dbReference>
<keyword evidence="2 4" id="KW-0863">Zinc-finger</keyword>
<dbReference type="InterPro" id="IPR019786">
    <property type="entry name" value="Zinc_finger_PHD-type_CS"/>
</dbReference>
<name>A0A443SUK3_9ACAR</name>
<dbReference type="EMBL" id="NCKV01000242">
    <property type="protein sequence ID" value="RWS31197.1"/>
    <property type="molecule type" value="Genomic_DNA"/>
</dbReference>
<dbReference type="GO" id="GO:0042393">
    <property type="term" value="F:histone binding"/>
    <property type="evidence" value="ECO:0007669"/>
    <property type="project" value="TreeGrafter"/>
</dbReference>
<dbReference type="PANTHER" id="PTHR14296">
    <property type="entry name" value="REMODELING AND SPACING FACTOR 1"/>
    <property type="match status" value="1"/>
</dbReference>
<reference evidence="7 8" key="1">
    <citation type="journal article" date="2018" name="Gigascience">
        <title>Genomes of trombidid mites reveal novel predicted allergens and laterally-transferred genes associated with secondary metabolism.</title>
        <authorList>
            <person name="Dong X."/>
            <person name="Chaisiri K."/>
            <person name="Xia D."/>
            <person name="Armstrong S.D."/>
            <person name="Fang Y."/>
            <person name="Donnelly M.J."/>
            <person name="Kadowaki T."/>
            <person name="McGarry J.W."/>
            <person name="Darby A.C."/>
            <person name="Makepeace B.L."/>
        </authorList>
    </citation>
    <scope>NUCLEOTIDE SEQUENCE [LARGE SCALE GENOMIC DNA]</scope>
    <source>
        <strain evidence="7">UoL-UT</strain>
    </source>
</reference>
<dbReference type="GO" id="GO:0008270">
    <property type="term" value="F:zinc ion binding"/>
    <property type="evidence" value="ECO:0007669"/>
    <property type="project" value="UniProtKB-KW"/>
</dbReference>
<dbReference type="GO" id="GO:0031213">
    <property type="term" value="C:RSF complex"/>
    <property type="evidence" value="ECO:0007669"/>
    <property type="project" value="InterPro"/>
</dbReference>
<dbReference type="CDD" id="cd15543">
    <property type="entry name" value="PHD_RSF1"/>
    <property type="match status" value="1"/>
</dbReference>
<dbReference type="InterPro" id="IPR028938">
    <property type="entry name" value="Rsf1-like"/>
</dbReference>
<dbReference type="Proteomes" id="UP000288716">
    <property type="component" value="Unassembled WGS sequence"/>
</dbReference>
<dbReference type="OrthoDB" id="6483855at2759"/>
<dbReference type="PROSITE" id="PS50016">
    <property type="entry name" value="ZF_PHD_2"/>
    <property type="match status" value="1"/>
</dbReference>
<evidence type="ECO:0000256" key="1">
    <source>
        <dbReference type="ARBA" id="ARBA00022723"/>
    </source>
</evidence>
<keyword evidence="8" id="KW-1185">Reference proteome</keyword>
<keyword evidence="1" id="KW-0479">Metal-binding</keyword>
<dbReference type="SMART" id="SM00249">
    <property type="entry name" value="PHD"/>
    <property type="match status" value="1"/>
</dbReference>
<evidence type="ECO:0000313" key="7">
    <source>
        <dbReference type="EMBL" id="RWS31197.1"/>
    </source>
</evidence>
<keyword evidence="3" id="KW-0862">Zinc</keyword>
<feature type="compositionally biased region" description="Acidic residues" evidence="5">
    <location>
        <begin position="30"/>
        <end position="42"/>
    </location>
</feature>
<dbReference type="GO" id="GO:0045892">
    <property type="term" value="P:negative regulation of DNA-templated transcription"/>
    <property type="evidence" value="ECO:0007669"/>
    <property type="project" value="TreeGrafter"/>
</dbReference>
<evidence type="ECO:0000256" key="4">
    <source>
        <dbReference type="PROSITE-ProRule" id="PRU00146"/>
    </source>
</evidence>
<dbReference type="InterPro" id="IPR011011">
    <property type="entry name" value="Znf_FYVE_PHD"/>
</dbReference>
<sequence>MRMNSRVKMSSLMLSRELISNLSVVRSDSESDEEESDEENDDTPCRRCGKYDHPEWILLCDSCDSGYHTACLNPPLMLIPDGDWFCPPCENVNSLISMKLS</sequence>
<evidence type="ECO:0000256" key="5">
    <source>
        <dbReference type="SAM" id="MobiDB-lite"/>
    </source>
</evidence>
<dbReference type="PANTHER" id="PTHR14296:SF16">
    <property type="entry name" value="REMODELING AND SPACING FACTOR 1"/>
    <property type="match status" value="1"/>
</dbReference>
<feature type="region of interest" description="Disordered" evidence="5">
    <location>
        <begin position="23"/>
        <end position="48"/>
    </location>
</feature>
<evidence type="ECO:0000256" key="2">
    <source>
        <dbReference type="ARBA" id="ARBA00022771"/>
    </source>
</evidence>
<proteinExistence type="predicted"/>
<evidence type="ECO:0000256" key="3">
    <source>
        <dbReference type="ARBA" id="ARBA00022833"/>
    </source>
</evidence>
<evidence type="ECO:0000313" key="8">
    <source>
        <dbReference type="Proteomes" id="UP000288716"/>
    </source>
</evidence>
<feature type="domain" description="PHD-type" evidence="6">
    <location>
        <begin position="42"/>
        <end position="92"/>
    </location>
</feature>